<proteinExistence type="predicted"/>
<sequence length="154" mass="17689">MATLDRTEFPGPNRINHVAMSVPADLLDELGRADLVAFFGEVFGWHELPTMTADRKRLIFSLFSYDRFLFLIADDPPMACPPELPGDHFGVQVDHLDELETMVSRAEAFRERDARVEIHPYEVEDHGVLKLHNVYVRFLLPMSIEVQYFELVGT</sequence>
<evidence type="ECO:0008006" key="2">
    <source>
        <dbReference type="Google" id="ProtNLM"/>
    </source>
</evidence>
<evidence type="ECO:0000313" key="1">
    <source>
        <dbReference type="EMBL" id="SUZ55717.1"/>
    </source>
</evidence>
<organism evidence="1">
    <name type="scientific">marine metagenome</name>
    <dbReference type="NCBI Taxonomy" id="408172"/>
    <lineage>
        <taxon>unclassified sequences</taxon>
        <taxon>metagenomes</taxon>
        <taxon>ecological metagenomes</taxon>
    </lineage>
</organism>
<dbReference type="SUPFAM" id="SSF54593">
    <property type="entry name" value="Glyoxalase/Bleomycin resistance protein/Dihydroxybiphenyl dioxygenase"/>
    <property type="match status" value="1"/>
</dbReference>
<protein>
    <recommendedName>
        <fullName evidence="2">VOC domain-containing protein</fullName>
    </recommendedName>
</protein>
<reference evidence="1" key="1">
    <citation type="submission" date="2018-05" db="EMBL/GenBank/DDBJ databases">
        <authorList>
            <person name="Lanie J.A."/>
            <person name="Ng W.-L."/>
            <person name="Kazmierczak K.M."/>
            <person name="Andrzejewski T.M."/>
            <person name="Davidsen T.M."/>
            <person name="Wayne K.J."/>
            <person name="Tettelin H."/>
            <person name="Glass J.I."/>
            <person name="Rusch D."/>
            <person name="Podicherti R."/>
            <person name="Tsui H.-C.T."/>
            <person name="Winkler M.E."/>
        </authorList>
    </citation>
    <scope>NUCLEOTIDE SEQUENCE</scope>
</reference>
<dbReference type="AlphaFoldDB" id="A0A381NMI1"/>
<accession>A0A381NMI1</accession>
<name>A0A381NMI1_9ZZZZ</name>
<gene>
    <name evidence="1" type="ORF">METZ01_LOCUS8571</name>
</gene>
<dbReference type="Gene3D" id="3.10.180.10">
    <property type="entry name" value="2,3-Dihydroxybiphenyl 1,2-Dioxygenase, domain 1"/>
    <property type="match status" value="1"/>
</dbReference>
<dbReference type="EMBL" id="UINC01000456">
    <property type="protein sequence ID" value="SUZ55717.1"/>
    <property type="molecule type" value="Genomic_DNA"/>
</dbReference>
<dbReference type="InterPro" id="IPR029068">
    <property type="entry name" value="Glyas_Bleomycin-R_OHBP_Dase"/>
</dbReference>